<dbReference type="GO" id="GO:0004519">
    <property type="term" value="F:endonuclease activity"/>
    <property type="evidence" value="ECO:0007669"/>
    <property type="project" value="UniProtKB-KW"/>
</dbReference>
<dbReference type="InterPro" id="IPR007505">
    <property type="entry name" value="PDDEXK_7"/>
</dbReference>
<keyword evidence="1" id="KW-0378">Hydrolase</keyword>
<accession>A0A4Q0UB57</accession>
<evidence type="ECO:0000313" key="2">
    <source>
        <dbReference type="Proteomes" id="UP000711407"/>
    </source>
</evidence>
<reference evidence="1" key="2">
    <citation type="submission" date="2021-09" db="EMBL/GenBank/DDBJ databases">
        <authorList>
            <person name="Gilroy R."/>
        </authorList>
    </citation>
    <scope>NUCLEOTIDE SEQUENCE</scope>
    <source>
        <strain evidence="1">4100</strain>
    </source>
</reference>
<gene>
    <name evidence="1" type="ORF">K8V47_07020</name>
</gene>
<sequence length="773" mass="89128">MEILNFISTDDKVKITATTAADMSANWVRFKSRVNNAEHPDAAMTYCDYRSTLPGTLRLMLPGTWTLEEVGAPNANLWHRLPPVFYETATYNVSIEFDGVAAPPIILHKLKEVTELFTTIPLDKSGNRWLITAPLSFVNEPGIFELTFRYTPTEGAPRTDTFSFRVVSPKLDTKEDYNHILAEINAQYNEIIFQYLTLTLQNLQRGGRSNNDIVWLSIFRQIVADYVKAVTYIVNRPHLRQTTEIRYDRADRIKRWTPRMTENFAAVKADGRLDREYFRHEITINTHNTRENRFIKFTLDRIGRRLINIVAKIKEKNAKAKEADKVADSELAELDGHVSTLRKLGNSPLLRGLQGEPLHSESMVLQKRTGYAQVYRHWLILQKGIELFEGANAIGVRPIWELYELWCFLKMRQMVANILDLHFDNPDEITEEPMPMVKPFEDNNQEHTVFYHCADGSKARLHYQHTYNRRTGEIHTATTENRPDIVLTIVKPDGFELTYLFDAKYRLNDDSRLNQEDREEFDAAKGADTPPSDAINQMHRYRDAIYYDGNQTAHTAKEIIGGYILFPGRGDNDSVRKRYFYQSIESVNIGAFPLLPDASDPRNEGTLLHEFLTKILTTEQAYDHIKDAIPQKGLQYESSFEPAENDLVLVGYYKTGQLPIIRENKLYYVPTALDKGSINLVSGFERTKYLLLHHGSERMLLRLKGDGPKFYPRKALEEMGFAPTGDYFLGFEIKSLNHMTEIDISSYTLERKGLQQFTPYFTTFEKITNPSLH</sequence>
<dbReference type="AlphaFoldDB" id="A0A4Q0UB57"/>
<dbReference type="Pfam" id="PF09823">
    <property type="entry name" value="DUF2357"/>
    <property type="match status" value="1"/>
</dbReference>
<proteinExistence type="predicted"/>
<dbReference type="Pfam" id="PF04411">
    <property type="entry name" value="PDDEXK_7"/>
    <property type="match status" value="1"/>
</dbReference>
<dbReference type="Proteomes" id="UP000711407">
    <property type="component" value="Unassembled WGS sequence"/>
</dbReference>
<evidence type="ECO:0000313" key="1">
    <source>
        <dbReference type="EMBL" id="HJE39488.1"/>
    </source>
</evidence>
<keyword evidence="1" id="KW-0255">Endonuclease</keyword>
<dbReference type="EMBL" id="DYXT01000035">
    <property type="protein sequence ID" value="HJE39488.1"/>
    <property type="molecule type" value="Genomic_DNA"/>
</dbReference>
<keyword evidence="1" id="KW-0540">Nuclease</keyword>
<reference evidence="1" key="1">
    <citation type="journal article" date="2021" name="PeerJ">
        <title>Extensive microbial diversity within the chicken gut microbiome revealed by metagenomics and culture.</title>
        <authorList>
            <person name="Gilroy R."/>
            <person name="Ravi A."/>
            <person name="Getino M."/>
            <person name="Pursley I."/>
            <person name="Horton D.L."/>
            <person name="Alikhan N.F."/>
            <person name="Baker D."/>
            <person name="Gharbi K."/>
            <person name="Hall N."/>
            <person name="Watson M."/>
            <person name="Adriaenssens E.M."/>
            <person name="Foster-Nyarko E."/>
            <person name="Jarju S."/>
            <person name="Secka A."/>
            <person name="Antonio M."/>
            <person name="Oren A."/>
            <person name="Chaudhuri R.R."/>
            <person name="La Ragione R."/>
            <person name="Hildebrand F."/>
            <person name="Pallen M.J."/>
        </authorList>
    </citation>
    <scope>NUCLEOTIDE SEQUENCE</scope>
    <source>
        <strain evidence="1">4100</strain>
    </source>
</reference>
<protein>
    <submittedName>
        <fullName evidence="1">Restriction endonuclease-like protein</fullName>
    </submittedName>
</protein>
<dbReference type="InterPro" id="IPR018633">
    <property type="entry name" value="DUF2357"/>
</dbReference>
<comment type="caution">
    <text evidence="1">The sequence shown here is derived from an EMBL/GenBank/DDBJ whole genome shotgun (WGS) entry which is preliminary data.</text>
</comment>
<name>A0A4Q0UB57_9BACT</name>
<organism evidence="1 2">
    <name type="scientific">Candidatus Amulumruptor caecigallinarius</name>
    <dbReference type="NCBI Taxonomy" id="2109911"/>
    <lineage>
        <taxon>Bacteria</taxon>
        <taxon>Pseudomonadati</taxon>
        <taxon>Bacteroidota</taxon>
        <taxon>Bacteroidia</taxon>
        <taxon>Bacteroidales</taxon>
        <taxon>Muribaculaceae</taxon>
        <taxon>Candidatus Amulumruptor</taxon>
    </lineage>
</organism>